<reference evidence="2 3" key="1">
    <citation type="submission" date="2024-09" db="EMBL/GenBank/DDBJ databases">
        <authorList>
            <person name="Sun Q."/>
            <person name="Mori K."/>
        </authorList>
    </citation>
    <scope>NUCLEOTIDE SEQUENCE [LARGE SCALE GENOMIC DNA]</scope>
    <source>
        <strain evidence="2 3">KCTC 23279</strain>
    </source>
</reference>
<dbReference type="RefSeq" id="WP_378383103.1">
    <property type="nucleotide sequence ID" value="NZ_JBHLWM010000001.1"/>
</dbReference>
<dbReference type="EMBL" id="JBHLWM010000001">
    <property type="protein sequence ID" value="MFC0238845.1"/>
    <property type="molecule type" value="Genomic_DNA"/>
</dbReference>
<dbReference type="Pfam" id="PF05656">
    <property type="entry name" value="DUF805"/>
    <property type="match status" value="1"/>
</dbReference>
<gene>
    <name evidence="2" type="ORF">ACFFJ6_00120</name>
</gene>
<keyword evidence="1" id="KW-1133">Transmembrane helix</keyword>
<evidence type="ECO:0000313" key="2">
    <source>
        <dbReference type="EMBL" id="MFC0238845.1"/>
    </source>
</evidence>
<name>A0ABV6EL94_9BRAD</name>
<keyword evidence="1" id="KW-0812">Transmembrane</keyword>
<evidence type="ECO:0000313" key="3">
    <source>
        <dbReference type="Proteomes" id="UP001589775"/>
    </source>
</evidence>
<protein>
    <submittedName>
        <fullName evidence="2">DUF805 domain-containing protein</fullName>
    </submittedName>
</protein>
<keyword evidence="3" id="KW-1185">Reference proteome</keyword>
<accession>A0ABV6EL94</accession>
<feature type="transmembrane region" description="Helical" evidence="1">
    <location>
        <begin position="53"/>
        <end position="77"/>
    </location>
</feature>
<dbReference type="InterPro" id="IPR008523">
    <property type="entry name" value="DUF805"/>
</dbReference>
<dbReference type="PANTHER" id="PTHR34980:SF3">
    <property type="entry name" value="BLR8105 PROTEIN"/>
    <property type="match status" value="1"/>
</dbReference>
<dbReference type="PANTHER" id="PTHR34980">
    <property type="entry name" value="INNER MEMBRANE PROTEIN-RELATED-RELATED"/>
    <property type="match status" value="1"/>
</dbReference>
<organism evidence="2 3">
    <name type="scientific">Rhodopseudomonas telluris</name>
    <dbReference type="NCBI Taxonomy" id="644215"/>
    <lineage>
        <taxon>Bacteria</taxon>
        <taxon>Pseudomonadati</taxon>
        <taxon>Pseudomonadota</taxon>
        <taxon>Alphaproteobacteria</taxon>
        <taxon>Hyphomicrobiales</taxon>
        <taxon>Nitrobacteraceae</taxon>
        <taxon>Rhodopseudomonas</taxon>
    </lineage>
</organism>
<dbReference type="Proteomes" id="UP001589775">
    <property type="component" value="Unassembled WGS sequence"/>
</dbReference>
<comment type="caution">
    <text evidence="2">The sequence shown here is derived from an EMBL/GenBank/DDBJ whole genome shotgun (WGS) entry which is preliminary data.</text>
</comment>
<feature type="transmembrane region" description="Helical" evidence="1">
    <location>
        <begin position="89"/>
        <end position="110"/>
    </location>
</feature>
<sequence length="158" mass="16977">MDWTTLLFSFRGRINRAKYWLVGLLNVAAWIVFGGIALIWLGGLDPDNLFRLAGGALLIWAVAIALSIAGTWAFLATGVKRLHDRDKSGWWILLFWFGPGLTGGSNSAMADSGANLALSLIGLGIAIWGFVELGCLRGTRGPNQYGPDPLEPQGATYA</sequence>
<evidence type="ECO:0000256" key="1">
    <source>
        <dbReference type="SAM" id="Phobius"/>
    </source>
</evidence>
<feature type="transmembrane region" description="Helical" evidence="1">
    <location>
        <begin position="20"/>
        <end position="41"/>
    </location>
</feature>
<keyword evidence="1" id="KW-0472">Membrane</keyword>
<proteinExistence type="predicted"/>
<feature type="transmembrane region" description="Helical" evidence="1">
    <location>
        <begin position="116"/>
        <end position="136"/>
    </location>
</feature>